<dbReference type="Proteomes" id="UP001163603">
    <property type="component" value="Chromosome 3"/>
</dbReference>
<protein>
    <submittedName>
        <fullName evidence="1">Uncharacterized protein</fullName>
    </submittedName>
</protein>
<evidence type="ECO:0000313" key="1">
    <source>
        <dbReference type="EMBL" id="KAJ0045295.1"/>
    </source>
</evidence>
<evidence type="ECO:0000313" key="2">
    <source>
        <dbReference type="Proteomes" id="UP001163603"/>
    </source>
</evidence>
<dbReference type="EMBL" id="CM047738">
    <property type="protein sequence ID" value="KAJ0045295.1"/>
    <property type="molecule type" value="Genomic_DNA"/>
</dbReference>
<gene>
    <name evidence="1" type="ORF">Pint_04450</name>
</gene>
<organism evidence="1 2">
    <name type="scientific">Pistacia integerrima</name>
    <dbReference type="NCBI Taxonomy" id="434235"/>
    <lineage>
        <taxon>Eukaryota</taxon>
        <taxon>Viridiplantae</taxon>
        <taxon>Streptophyta</taxon>
        <taxon>Embryophyta</taxon>
        <taxon>Tracheophyta</taxon>
        <taxon>Spermatophyta</taxon>
        <taxon>Magnoliopsida</taxon>
        <taxon>eudicotyledons</taxon>
        <taxon>Gunneridae</taxon>
        <taxon>Pentapetalae</taxon>
        <taxon>rosids</taxon>
        <taxon>malvids</taxon>
        <taxon>Sapindales</taxon>
        <taxon>Anacardiaceae</taxon>
        <taxon>Pistacia</taxon>
    </lineage>
</organism>
<proteinExistence type="predicted"/>
<comment type="caution">
    <text evidence="1">The sequence shown here is derived from an EMBL/GenBank/DDBJ whole genome shotgun (WGS) entry which is preliminary data.</text>
</comment>
<reference evidence="2" key="1">
    <citation type="journal article" date="2023" name="G3 (Bethesda)">
        <title>Genome assembly and association tests identify interacting loci associated with vigor, precocity, and sex in interspecific pistachio rootstocks.</title>
        <authorList>
            <person name="Palmer W."/>
            <person name="Jacygrad E."/>
            <person name="Sagayaradj S."/>
            <person name="Cavanaugh K."/>
            <person name="Han R."/>
            <person name="Bertier L."/>
            <person name="Beede B."/>
            <person name="Kafkas S."/>
            <person name="Golino D."/>
            <person name="Preece J."/>
            <person name="Michelmore R."/>
        </authorList>
    </citation>
    <scope>NUCLEOTIDE SEQUENCE [LARGE SCALE GENOMIC DNA]</scope>
</reference>
<keyword evidence="2" id="KW-1185">Reference proteome</keyword>
<name>A0ACC0Z5K0_9ROSI</name>
<accession>A0ACC0Z5K0</accession>
<sequence length="187" mass="20660">MCNFLYMILSVDPPCKLMLISVKPLLTNSHCSGMMKEVKSQVKAGVEMGTFWKALTKDMRFIIPKIVPNLVKEVELVEGDGGLGSVLLFKFGSDVSNMSYQKEKIVELDECLHRISLQVVEGGHLNLGFSVYKTTFQLTSIGEHEISIIVIVTYESEVEESSKPSKTTASALAFIKCLESYLLNGAS</sequence>